<reference evidence="3" key="1">
    <citation type="submission" date="2021-02" db="EMBL/GenBank/DDBJ databases">
        <authorList>
            <person name="Dougan E. K."/>
            <person name="Rhodes N."/>
            <person name="Thang M."/>
            <person name="Chan C."/>
        </authorList>
    </citation>
    <scope>NUCLEOTIDE SEQUENCE</scope>
</reference>
<evidence type="ECO:0000313" key="4">
    <source>
        <dbReference type="Proteomes" id="UP000649617"/>
    </source>
</evidence>
<sequence length="554" mass="62472">MGNAPLAKMLEIRLSLPSLPPAQTTRLVPEVRAGDDTLHPKWGETFTLRLSEESADVCVSICSILEGSKSELGQVRLPLSVSHLESLGMQPGGASHTIRMAVTGTWVLAVELRMLNDSLESQGPSPSFQFQLPLARRQAISLELQNAELQKLARARGGGCPAAPMKHHMLLDRARAANADLLEQKLSFEKKLERLRNAASLHPQPSPNRGAEDSEKIRSGLQQELHTALTRQRALCEANEAKLNDMEIQLQQVKEQQSLRALPEAEAQALMAIATGRREELRRMCRESEDINAALAAPEASKRGIEMSADISALQRQHRGQQAELERLRNELAMISQSSNYQGWQQHEEMTQQVHFLTEELEQMRQGHQDDCVCSESEIVELKRQRSNTKDRLDDLVSDMKKLEARAEMLRTQSPQAIVSEQETSMHRECCRTAEAELHELRRTEEVRQRQIHAMEQEQEKLVEQTTLATAKVVSTGEDAQQEAKAKVAELEQALRHLLTSIKEKQDAAIQMRQHTQQVRKRIETLQHTFSELQRSLDERVLRDPQPLKVAIAS</sequence>
<dbReference type="Proteomes" id="UP000649617">
    <property type="component" value="Unassembled WGS sequence"/>
</dbReference>
<keyword evidence="1" id="KW-0175">Coiled coil</keyword>
<dbReference type="EMBL" id="CAJNIZ010023280">
    <property type="protein sequence ID" value="CAE7467780.1"/>
    <property type="molecule type" value="Genomic_DNA"/>
</dbReference>
<accession>A0A812S7H1</accession>
<organism evidence="3 4">
    <name type="scientific">Symbiodinium pilosum</name>
    <name type="common">Dinoflagellate</name>
    <dbReference type="NCBI Taxonomy" id="2952"/>
    <lineage>
        <taxon>Eukaryota</taxon>
        <taxon>Sar</taxon>
        <taxon>Alveolata</taxon>
        <taxon>Dinophyceae</taxon>
        <taxon>Suessiales</taxon>
        <taxon>Symbiodiniaceae</taxon>
        <taxon>Symbiodinium</taxon>
    </lineage>
</organism>
<dbReference type="OrthoDB" id="447306at2759"/>
<dbReference type="CDD" id="cd00030">
    <property type="entry name" value="C2"/>
    <property type="match status" value="1"/>
</dbReference>
<feature type="coiled-coil region" evidence="1">
    <location>
        <begin position="171"/>
        <end position="198"/>
    </location>
</feature>
<feature type="coiled-coil region" evidence="1">
    <location>
        <begin position="311"/>
        <end position="413"/>
    </location>
</feature>
<comment type="caution">
    <text evidence="3">The sequence shown here is derived from an EMBL/GenBank/DDBJ whole genome shotgun (WGS) entry which is preliminary data.</text>
</comment>
<proteinExistence type="predicted"/>
<evidence type="ECO:0008006" key="5">
    <source>
        <dbReference type="Google" id="ProtNLM"/>
    </source>
</evidence>
<dbReference type="AlphaFoldDB" id="A0A812S7H1"/>
<feature type="region of interest" description="Disordered" evidence="2">
    <location>
        <begin position="198"/>
        <end position="217"/>
    </location>
</feature>
<evidence type="ECO:0000256" key="2">
    <source>
        <dbReference type="SAM" id="MobiDB-lite"/>
    </source>
</evidence>
<gene>
    <name evidence="3" type="ORF">SPIL2461_LOCUS11791</name>
</gene>
<keyword evidence="4" id="KW-1185">Reference proteome</keyword>
<name>A0A812S7H1_SYMPI</name>
<evidence type="ECO:0000256" key="1">
    <source>
        <dbReference type="SAM" id="Coils"/>
    </source>
</evidence>
<protein>
    <recommendedName>
        <fullName evidence="5">C2 domain-containing protein</fullName>
    </recommendedName>
</protein>
<feature type="coiled-coil region" evidence="1">
    <location>
        <begin position="438"/>
        <end position="508"/>
    </location>
</feature>
<evidence type="ECO:0000313" key="3">
    <source>
        <dbReference type="EMBL" id="CAE7467780.1"/>
    </source>
</evidence>